<evidence type="ECO:0000313" key="1">
    <source>
        <dbReference type="EMBL" id="OBZ79978.1"/>
    </source>
</evidence>
<protein>
    <submittedName>
        <fullName evidence="1">Uncharacterized protein</fullName>
    </submittedName>
</protein>
<reference evidence="1 2" key="1">
    <citation type="submission" date="2016-03" db="EMBL/GenBank/DDBJ databases">
        <title>Whole genome sequencing of Grifola frondosa 9006-11.</title>
        <authorList>
            <person name="Min B."/>
            <person name="Park H."/>
            <person name="Kim J.-G."/>
            <person name="Cho H."/>
            <person name="Oh Y.-L."/>
            <person name="Kong W.-S."/>
            <person name="Choi I.-G."/>
        </authorList>
    </citation>
    <scope>NUCLEOTIDE SEQUENCE [LARGE SCALE GENOMIC DNA]</scope>
    <source>
        <strain evidence="1 2">9006-11</strain>
    </source>
</reference>
<comment type="caution">
    <text evidence="1">The sequence shown here is derived from an EMBL/GenBank/DDBJ whole genome shotgun (WGS) entry which is preliminary data.</text>
</comment>
<dbReference type="EMBL" id="LUGG01000001">
    <property type="protein sequence ID" value="OBZ79978.1"/>
    <property type="molecule type" value="Genomic_DNA"/>
</dbReference>
<name>A0A1C7MT31_GRIFR</name>
<accession>A0A1C7MT31</accession>
<dbReference type="AlphaFoldDB" id="A0A1C7MT31"/>
<keyword evidence="2" id="KW-1185">Reference proteome</keyword>
<evidence type="ECO:0000313" key="2">
    <source>
        <dbReference type="Proteomes" id="UP000092993"/>
    </source>
</evidence>
<dbReference type="Proteomes" id="UP000092993">
    <property type="component" value="Unassembled WGS sequence"/>
</dbReference>
<organism evidence="1 2">
    <name type="scientific">Grifola frondosa</name>
    <name type="common">Maitake</name>
    <name type="synonym">Polyporus frondosus</name>
    <dbReference type="NCBI Taxonomy" id="5627"/>
    <lineage>
        <taxon>Eukaryota</taxon>
        <taxon>Fungi</taxon>
        <taxon>Dikarya</taxon>
        <taxon>Basidiomycota</taxon>
        <taxon>Agaricomycotina</taxon>
        <taxon>Agaricomycetes</taxon>
        <taxon>Polyporales</taxon>
        <taxon>Grifolaceae</taxon>
        <taxon>Grifola</taxon>
    </lineage>
</organism>
<sequence length="62" mass="6486">MKNNTLTVIQAVLKVEPMSPNLMFEKMTEAPGLCDSTSVGTPEAVAHGLREIPGTVASPSMG</sequence>
<gene>
    <name evidence="1" type="ORF">A0H81_01433</name>
</gene>
<proteinExistence type="predicted"/>